<dbReference type="PANTHER" id="PTHR47654:SF3">
    <property type="entry name" value="ZN(II)2CYS6 TRANSCRIPTION FACTOR (EUROFUNG)"/>
    <property type="match status" value="1"/>
</dbReference>
<dbReference type="PANTHER" id="PTHR47654">
    <property type="entry name" value="ZN(II)2CYS6 TRANSCRIPTION FACTOR (EUROFUNG)-RELATED"/>
    <property type="match status" value="1"/>
</dbReference>
<keyword evidence="1" id="KW-0479">Metal-binding</keyword>
<keyword evidence="2" id="KW-0805">Transcription regulation</keyword>
<protein>
    <submittedName>
        <fullName evidence="8">C6 transcription factor, putative</fullName>
    </submittedName>
</protein>
<dbReference type="GO" id="GO:0000981">
    <property type="term" value="F:DNA-binding transcription factor activity, RNA polymerase II-specific"/>
    <property type="evidence" value="ECO:0007669"/>
    <property type="project" value="InterPro"/>
</dbReference>
<dbReference type="PhylomeDB" id="B6QBT5"/>
<evidence type="ECO:0000256" key="6">
    <source>
        <dbReference type="SAM" id="MobiDB-lite"/>
    </source>
</evidence>
<reference evidence="9" key="1">
    <citation type="journal article" date="2015" name="Genome Announc.">
        <title>Genome sequence of the AIDS-associated pathogen Penicillium marneffei (ATCC18224) and its near taxonomic relative Talaromyces stipitatus (ATCC10500).</title>
        <authorList>
            <person name="Nierman W.C."/>
            <person name="Fedorova-Abrams N.D."/>
            <person name="Andrianopoulos A."/>
        </authorList>
    </citation>
    <scope>NUCLEOTIDE SEQUENCE [LARGE SCALE GENOMIC DNA]</scope>
    <source>
        <strain evidence="9">ATCC 18224 / CBS 334.59 / QM 7333</strain>
    </source>
</reference>
<sequence length="877" mass="98056">MLAGGNLQFSTSKALPQTGTLSTYDMDGLGYQRWQMQPTCYTLPYQESDLCSPPSATDDRHSPQKETETKKMAIPRLPEGTEASLSSLGRFHRRHVRRACESCRQRKTKCTGDKSGCRNCREAGIICCYTDGKREKSKRQLATLSAKVQTYEEVIRKMSLRFGVSDEQLMSNAISSVSVLSEQSDESSTLTKARSILTGDGSQRRSQSPSGKSFAGTDRVEEDFNKDSTSRATGYIGNSSEMCWLQKLRKKVNGDIPETGQSSPPPTPPGNDDDGLIASINFYADNKDFDLTEDVQAAAMPPKETATQLLRAYLRSIHPSFPIIGKSTFQSQYNLFFNQPGVKPGNKWLAILNLIFATSAVYARLVGADWKLELEHHSVYFKRARILSMRDTLFDHPDLQQLQIEGLTSFYLLATGQINRSWKVSGSAVRGAISLGLHLRNVGTTTSDTSKEIRYRVWWSLYTLDHMLNVITGRPSCIIDGACTTPIPIPFDETDFQKPEAAQMLGNHTRKGSWINDWNPSSSSLPSPSQNGESSTDNTVTIKSETESGNIEWLKSIPMTMSLYFFYLATLSSISKRANMKLYSGEATQAPWASLEFIIQSLTMEIDTWLASVPEVYDFRVASTDSKNSTMPQKMGLAFAYYSTKISISRPCLCQLEKDCQTDGVYEFCSKTAAECVDAATQMINMLPATMEASTLYKISPWWCTLHYIMQATTVLLLELSFRAEHVPERAVEVSQALKKAVKWLFELSYSSDSAHRAWKLSDEYLRNLAPPLNLDISDLPDSEILMDSSNNFVSVLENSLLDPQVPTLMPYLETDPLDFLDTQQTESDNQGSLQNNSFDDFFPYDPNTGQITGSFFPSSASNIDMDFDYMWDSSAF</sequence>
<dbReference type="Pfam" id="PF00172">
    <property type="entry name" value="Zn_clus"/>
    <property type="match status" value="1"/>
</dbReference>
<dbReference type="AlphaFoldDB" id="B6QBT5"/>
<dbReference type="SMART" id="SM00906">
    <property type="entry name" value="Fungal_trans"/>
    <property type="match status" value="1"/>
</dbReference>
<dbReference type="GO" id="GO:0008270">
    <property type="term" value="F:zinc ion binding"/>
    <property type="evidence" value="ECO:0007669"/>
    <property type="project" value="InterPro"/>
</dbReference>
<dbReference type="InterPro" id="IPR053230">
    <property type="entry name" value="Trans_reg_galc"/>
</dbReference>
<feature type="compositionally biased region" description="Polar residues" evidence="6">
    <location>
        <begin position="200"/>
        <end position="211"/>
    </location>
</feature>
<dbReference type="PROSITE" id="PS00463">
    <property type="entry name" value="ZN2_CY6_FUNGAL_1"/>
    <property type="match status" value="1"/>
</dbReference>
<dbReference type="VEuPathDB" id="FungiDB:PMAA_066010"/>
<gene>
    <name evidence="8" type="ORF">PMAA_066010</name>
</gene>
<name>B6QBT5_TALMQ</name>
<organism evidence="8 9">
    <name type="scientific">Talaromyces marneffei (strain ATCC 18224 / CBS 334.59 / QM 7333)</name>
    <name type="common">Penicillium marneffei</name>
    <dbReference type="NCBI Taxonomy" id="441960"/>
    <lineage>
        <taxon>Eukaryota</taxon>
        <taxon>Fungi</taxon>
        <taxon>Dikarya</taxon>
        <taxon>Ascomycota</taxon>
        <taxon>Pezizomycotina</taxon>
        <taxon>Eurotiomycetes</taxon>
        <taxon>Eurotiomycetidae</taxon>
        <taxon>Eurotiales</taxon>
        <taxon>Trichocomaceae</taxon>
        <taxon>Talaromyces</taxon>
        <taxon>Talaromyces sect. Talaromyces</taxon>
    </lineage>
</organism>
<feature type="region of interest" description="Disordered" evidence="6">
    <location>
        <begin position="519"/>
        <end position="542"/>
    </location>
</feature>
<evidence type="ECO:0000259" key="7">
    <source>
        <dbReference type="PROSITE" id="PS50048"/>
    </source>
</evidence>
<proteinExistence type="predicted"/>
<dbReference type="SUPFAM" id="SSF57701">
    <property type="entry name" value="Zn2/Cys6 DNA-binding domain"/>
    <property type="match status" value="1"/>
</dbReference>
<dbReference type="InterPro" id="IPR007219">
    <property type="entry name" value="XnlR_reg_dom"/>
</dbReference>
<dbReference type="PROSITE" id="PS50048">
    <property type="entry name" value="ZN2_CY6_FUNGAL_2"/>
    <property type="match status" value="1"/>
</dbReference>
<dbReference type="HOGENOM" id="CLU_011910_0_0_1"/>
<keyword evidence="3" id="KW-0238">DNA-binding</keyword>
<dbReference type="InterPro" id="IPR036864">
    <property type="entry name" value="Zn2-C6_fun-type_DNA-bd_sf"/>
</dbReference>
<evidence type="ECO:0000313" key="8">
    <source>
        <dbReference type="EMBL" id="EEA25495.1"/>
    </source>
</evidence>
<dbReference type="OrthoDB" id="5296287at2759"/>
<evidence type="ECO:0000256" key="4">
    <source>
        <dbReference type="ARBA" id="ARBA00023163"/>
    </source>
</evidence>
<dbReference type="CDD" id="cd00067">
    <property type="entry name" value="GAL4"/>
    <property type="match status" value="1"/>
</dbReference>
<dbReference type="Proteomes" id="UP000001294">
    <property type="component" value="Unassembled WGS sequence"/>
</dbReference>
<keyword evidence="4" id="KW-0804">Transcription</keyword>
<evidence type="ECO:0000256" key="3">
    <source>
        <dbReference type="ARBA" id="ARBA00023125"/>
    </source>
</evidence>
<evidence type="ECO:0000256" key="2">
    <source>
        <dbReference type="ARBA" id="ARBA00023015"/>
    </source>
</evidence>
<dbReference type="STRING" id="441960.B6QBT5"/>
<feature type="compositionally biased region" description="Basic and acidic residues" evidence="6">
    <location>
        <begin position="218"/>
        <end position="229"/>
    </location>
</feature>
<evidence type="ECO:0000256" key="1">
    <source>
        <dbReference type="ARBA" id="ARBA00022723"/>
    </source>
</evidence>
<feature type="domain" description="Zn(2)-C6 fungal-type" evidence="7">
    <location>
        <begin position="99"/>
        <end position="129"/>
    </location>
</feature>
<accession>B6QBT5</accession>
<feature type="region of interest" description="Disordered" evidence="6">
    <location>
        <begin position="180"/>
        <end position="232"/>
    </location>
</feature>
<feature type="compositionally biased region" description="Low complexity" evidence="6">
    <location>
        <begin position="520"/>
        <end position="535"/>
    </location>
</feature>
<evidence type="ECO:0000256" key="5">
    <source>
        <dbReference type="ARBA" id="ARBA00023242"/>
    </source>
</evidence>
<dbReference type="GO" id="GO:0006351">
    <property type="term" value="P:DNA-templated transcription"/>
    <property type="evidence" value="ECO:0007669"/>
    <property type="project" value="InterPro"/>
</dbReference>
<dbReference type="InterPro" id="IPR001138">
    <property type="entry name" value="Zn2Cys6_DnaBD"/>
</dbReference>
<evidence type="ECO:0000313" key="9">
    <source>
        <dbReference type="Proteomes" id="UP000001294"/>
    </source>
</evidence>
<dbReference type="GO" id="GO:0003677">
    <property type="term" value="F:DNA binding"/>
    <property type="evidence" value="ECO:0007669"/>
    <property type="project" value="UniProtKB-KW"/>
</dbReference>
<dbReference type="SMART" id="SM00066">
    <property type="entry name" value="GAL4"/>
    <property type="match status" value="1"/>
</dbReference>
<feature type="region of interest" description="Disordered" evidence="6">
    <location>
        <begin position="254"/>
        <end position="276"/>
    </location>
</feature>
<keyword evidence="5" id="KW-0539">Nucleus</keyword>
<dbReference type="EMBL" id="DS995900">
    <property type="protein sequence ID" value="EEA25495.1"/>
    <property type="molecule type" value="Genomic_DNA"/>
</dbReference>
<dbReference type="Pfam" id="PF04082">
    <property type="entry name" value="Fungal_trans"/>
    <property type="match status" value="1"/>
</dbReference>
<keyword evidence="9" id="KW-1185">Reference proteome</keyword>
<feature type="compositionally biased region" description="Polar residues" evidence="6">
    <location>
        <begin position="180"/>
        <end position="192"/>
    </location>
</feature>
<dbReference type="Gene3D" id="4.10.240.10">
    <property type="entry name" value="Zn(2)-C6 fungal-type DNA-binding domain"/>
    <property type="match status" value="1"/>
</dbReference>
<dbReference type="CDD" id="cd12148">
    <property type="entry name" value="fungal_TF_MHR"/>
    <property type="match status" value="1"/>
</dbReference>